<reference evidence="1" key="1">
    <citation type="journal article" date="2022" name="Virus Res.">
        <title>Genome analysis of Psilogramma increta granulovirus and its intrapopulation diversity.</title>
        <authorList>
            <person name="Zhang H."/>
            <person name="Li L."/>
            <person name="Chen B."/>
            <person name="Zuo Y."/>
            <person name="Wu W."/>
            <person name="Yuan M."/>
            <person name="Yang K."/>
        </authorList>
    </citation>
    <scope>NUCLEOTIDE SEQUENCE</scope>
    <source>
        <strain evidence="1">GZ</strain>
    </source>
</reference>
<sequence>MDNMLQYDEQVEWNRLQDLHVYIVNNLQINNIDKQFINTLVKGCTEMITETNKKQVMCLIDELLTNTKKLYERELQNNEL</sequence>
<proteinExistence type="predicted"/>
<protein>
    <submittedName>
        <fullName evidence="1">Uncharacterized protein</fullName>
    </submittedName>
</protein>
<accession>A0A977TNK0</accession>
<keyword evidence="2" id="KW-1185">Reference proteome</keyword>
<evidence type="ECO:0000313" key="1">
    <source>
        <dbReference type="EMBL" id="UXX41814.1"/>
    </source>
</evidence>
<dbReference type="EMBL" id="ON803509">
    <property type="protein sequence ID" value="UXX41814.1"/>
    <property type="molecule type" value="Genomic_DNA"/>
</dbReference>
<organism evidence="1 2">
    <name type="scientific">Psilogramma increta granulovirus</name>
    <dbReference type="NCBI Taxonomy" id="2953508"/>
    <lineage>
        <taxon>Viruses</taxon>
        <taxon>Viruses incertae sedis</taxon>
        <taxon>Naldaviricetes</taxon>
        <taxon>Lefavirales</taxon>
        <taxon>Baculoviridae</taxon>
        <taxon>Betabaculovirus</taxon>
        <taxon>Betabaculovirus psincretae</taxon>
    </lineage>
</organism>
<dbReference type="Proteomes" id="UP001265762">
    <property type="component" value="Segment"/>
</dbReference>
<name>A0A977TNK0_9BBAC</name>
<evidence type="ECO:0000313" key="2">
    <source>
        <dbReference type="Proteomes" id="UP001265762"/>
    </source>
</evidence>